<name>A0A0P1EA25_9RHOB</name>
<dbReference type="SUPFAM" id="SSF56112">
    <property type="entry name" value="Protein kinase-like (PK-like)"/>
    <property type="match status" value="1"/>
</dbReference>
<evidence type="ECO:0000256" key="1">
    <source>
        <dbReference type="ARBA" id="ARBA00001933"/>
    </source>
</evidence>
<evidence type="ECO:0000259" key="4">
    <source>
        <dbReference type="Pfam" id="PF01551"/>
    </source>
</evidence>
<dbReference type="SUPFAM" id="SSF53383">
    <property type="entry name" value="PLP-dependent transferases"/>
    <property type="match status" value="1"/>
</dbReference>
<dbReference type="NCBIfam" id="NF004799">
    <property type="entry name" value="PRK06148.1"/>
    <property type="match status" value="1"/>
</dbReference>
<evidence type="ECO:0000259" key="5">
    <source>
        <dbReference type="Pfam" id="PF01636"/>
    </source>
</evidence>
<gene>
    <name evidence="6" type="primary">dgdA_2</name>
    <name evidence="6" type="ORF">RUM4293_04287</name>
</gene>
<protein>
    <submittedName>
        <fullName evidence="6">2,2-dialkylglycine decarboxylase</fullName>
        <ecNumber evidence="6">4.1.1.64</ecNumber>
    </submittedName>
</protein>
<comment type="similarity">
    <text evidence="2">Belongs to the class-III pyridoxal-phosphate-dependent aminotransferase family.</text>
</comment>
<sequence length="1021" mass="111956">MTELTEFWAHALRIHWGLEAKLNRLDGEYDLNFLVKATNGQDYVLKVMRAGCEAEFIDLQIKALKHVAAEAPGLPFPSVFPDINGTLLPEIPDQDGQPRLVWLLECLPGHCYAKAAPKSEELILKLGRVLGATDRALERFTHVGLHRADFKWDLTQAGWISDKLEAIADPARQSMLSEICVEFDAISGSLAGLPKQAIHNDANDYNILVDGELGQRQTVSGLIDLGDMCAAPRICDLAIAGAYIVLDHPKPERALTALVRGYHAANRLRADEVDLIWPLLRMRLAVSVVNSTLMAADNPDDPYVTISQAPAWRFLENDTVNGGLMSARLRAACGLPVTDGAERIHAYLAEHRGQFAQMFEQDLSDIPMGSLSVENSTWPQNPFHMPLDEAARVGEEFGEGLWLGYYNEPRLIYAEPAFRKGPWKASDRRTVHLAVDVFAPDGTVLHAPMSGRVEAVENRDTHLDYGGVVILHHETPEGDPFYTLYGHLDPEVCDRLKPGDPVAQGAAFARLGDATQNGGWAPHVHFQLALTTDGMQNDWPGVGDPDEMELWHAVCPNPAALLNLPDDKVFYRPTDKQAILQGRHDHFGGNLSLTYDDPVMLVRGWKHHLFDEWGRPYLDAYNNVPHVGHAHPRIQVVAADQLKRMNSNTRYLHPAQTAFADKILSKLPDYFEVCFFVNSGTEANELALRLARAHTGAKGIVTPDHGYHGNTNAAVAISAYKFNKPGGIGQADWVELVEVADDYRGSFKRDDPDRAQKFADLVDPAIAVLQDNGQGLAGFIAETFPSVGGQIIPPKGYLPAVYDKIRAAGGVCIADEVQTGLGRLGDHYFGFEHQGALPDIVVMGKPIGNGHPLGVLVTTKAIADSFNNGIEFFSTFGGSTLSCRIGKEVLDIVDDEGLQDNARVMGGQLMDGLRQIEADFTCVGDVRGMGLFLGVELINPDGSEGTEICSYVKNRMRDHRILIGSEGPKDNILKIRPPLTIEAEDVDMILWTLREVLSEVGGFAPAPTCDHDHHHAGCGCC</sequence>
<dbReference type="EMBL" id="CYPS01000067">
    <property type="protein sequence ID" value="CUH45374.1"/>
    <property type="molecule type" value="Genomic_DNA"/>
</dbReference>
<dbReference type="InterPro" id="IPR015421">
    <property type="entry name" value="PyrdxlP-dep_Trfase_major"/>
</dbReference>
<evidence type="ECO:0000256" key="2">
    <source>
        <dbReference type="ARBA" id="ARBA00008954"/>
    </source>
</evidence>
<dbReference type="InterPro" id="IPR015424">
    <property type="entry name" value="PyrdxlP-dep_Trfase"/>
</dbReference>
<dbReference type="InterPro" id="IPR011055">
    <property type="entry name" value="Dup_hybrid_motif"/>
</dbReference>
<dbReference type="Gene3D" id="3.90.1150.10">
    <property type="entry name" value="Aspartate Aminotransferase, domain 1"/>
    <property type="match status" value="1"/>
</dbReference>
<dbReference type="InterPro" id="IPR011009">
    <property type="entry name" value="Kinase-like_dom_sf"/>
</dbReference>
<accession>A0A0P1EA25</accession>
<dbReference type="CDD" id="cd00610">
    <property type="entry name" value="OAT_like"/>
    <property type="match status" value="1"/>
</dbReference>
<dbReference type="Gene3D" id="3.40.640.10">
    <property type="entry name" value="Type I PLP-dependent aspartate aminotransferase-like (Major domain)"/>
    <property type="match status" value="1"/>
</dbReference>
<dbReference type="Gene3D" id="3.90.1200.10">
    <property type="match status" value="1"/>
</dbReference>
<keyword evidence="6" id="KW-0456">Lyase</keyword>
<dbReference type="InterPro" id="IPR005814">
    <property type="entry name" value="Aminotrans_3"/>
</dbReference>
<dbReference type="PROSITE" id="PS00600">
    <property type="entry name" value="AA_TRANSFER_CLASS_3"/>
    <property type="match status" value="1"/>
</dbReference>
<dbReference type="InterPro" id="IPR016047">
    <property type="entry name" value="M23ase_b-sheet_dom"/>
</dbReference>
<dbReference type="Gene3D" id="2.70.70.10">
    <property type="entry name" value="Glucose Permease (Domain IIA)"/>
    <property type="match status" value="1"/>
</dbReference>
<dbReference type="GO" id="GO:0030170">
    <property type="term" value="F:pyridoxal phosphate binding"/>
    <property type="evidence" value="ECO:0007669"/>
    <property type="project" value="InterPro"/>
</dbReference>
<dbReference type="Pfam" id="PF00202">
    <property type="entry name" value="Aminotran_3"/>
    <property type="match status" value="1"/>
</dbReference>
<evidence type="ECO:0000256" key="3">
    <source>
        <dbReference type="ARBA" id="ARBA00022898"/>
    </source>
</evidence>
<dbReference type="PANTHER" id="PTHR45688">
    <property type="match status" value="1"/>
</dbReference>
<feature type="domain" description="M23ase beta-sheet core" evidence="4">
    <location>
        <begin position="431"/>
        <end position="529"/>
    </location>
</feature>
<evidence type="ECO:0000313" key="7">
    <source>
        <dbReference type="Proteomes" id="UP000050786"/>
    </source>
</evidence>
<dbReference type="Pfam" id="PF01636">
    <property type="entry name" value="APH"/>
    <property type="match status" value="1"/>
</dbReference>
<evidence type="ECO:0000313" key="6">
    <source>
        <dbReference type="EMBL" id="CUH45374.1"/>
    </source>
</evidence>
<dbReference type="InterPro" id="IPR002575">
    <property type="entry name" value="Aminoglycoside_PTrfase"/>
</dbReference>
<dbReference type="CDD" id="cd12797">
    <property type="entry name" value="M23_peptidase"/>
    <property type="match status" value="1"/>
</dbReference>
<organism evidence="6 7">
    <name type="scientific">Ruegeria atlantica</name>
    <dbReference type="NCBI Taxonomy" id="81569"/>
    <lineage>
        <taxon>Bacteria</taxon>
        <taxon>Pseudomonadati</taxon>
        <taxon>Pseudomonadota</taxon>
        <taxon>Alphaproteobacteria</taxon>
        <taxon>Rhodobacterales</taxon>
        <taxon>Roseobacteraceae</taxon>
        <taxon>Ruegeria</taxon>
    </lineage>
</organism>
<dbReference type="PANTHER" id="PTHR45688:SF13">
    <property type="entry name" value="ALANINE--GLYOXYLATE AMINOTRANSFERASE 2-LIKE"/>
    <property type="match status" value="1"/>
</dbReference>
<dbReference type="SUPFAM" id="SSF51261">
    <property type="entry name" value="Duplicated hybrid motif"/>
    <property type="match status" value="1"/>
</dbReference>
<dbReference type="GO" id="GO:0008483">
    <property type="term" value="F:transaminase activity"/>
    <property type="evidence" value="ECO:0007669"/>
    <property type="project" value="InterPro"/>
</dbReference>
<dbReference type="RefSeq" id="WP_058275306.1">
    <property type="nucleotide sequence ID" value="NZ_CYPS01000067.1"/>
</dbReference>
<dbReference type="Pfam" id="PF01551">
    <property type="entry name" value="Peptidase_M23"/>
    <property type="match status" value="1"/>
</dbReference>
<dbReference type="AlphaFoldDB" id="A0A0P1EA25"/>
<dbReference type="EC" id="4.1.1.64" evidence="6"/>
<dbReference type="GO" id="GO:0047432">
    <property type="term" value="F:2,2-dialkylglycine decarboxylase (pyruvate) activity"/>
    <property type="evidence" value="ECO:0007669"/>
    <property type="project" value="UniProtKB-EC"/>
</dbReference>
<dbReference type="Proteomes" id="UP000050786">
    <property type="component" value="Unassembled WGS sequence"/>
</dbReference>
<dbReference type="InterPro" id="IPR015422">
    <property type="entry name" value="PyrdxlP-dep_Trfase_small"/>
</dbReference>
<dbReference type="InterPro" id="IPR049704">
    <property type="entry name" value="Aminotrans_3_PPA_site"/>
</dbReference>
<feature type="domain" description="Aminoglycoside phosphotransferase" evidence="5">
    <location>
        <begin position="27"/>
        <end position="270"/>
    </location>
</feature>
<comment type="cofactor">
    <cofactor evidence="1">
        <name>pyridoxal 5'-phosphate</name>
        <dbReference type="ChEBI" id="CHEBI:597326"/>
    </cofactor>
</comment>
<proteinExistence type="inferred from homology"/>
<keyword evidence="7" id="KW-1185">Reference proteome</keyword>
<reference evidence="7" key="1">
    <citation type="submission" date="2015-09" db="EMBL/GenBank/DDBJ databases">
        <authorList>
            <person name="Rodrigo-Torres L."/>
            <person name="Arahal D.R."/>
        </authorList>
    </citation>
    <scope>NUCLEOTIDE SEQUENCE [LARGE SCALE GENOMIC DNA]</scope>
    <source>
        <strain evidence="7">CECT 4293</strain>
    </source>
</reference>
<keyword evidence="3" id="KW-0663">Pyridoxal phosphate</keyword>